<sequence>MFQHEFFKEKVIKKRGKKMDKETRKTILQKAKKYKKWTEGMMVNPIYWEEKGNPYYVVVYTRRKTPIASGFFTPGEENVEDAMKAHRPLALFSDLGSNVYQNGTMRSSVKLSFYTQPLDLLVDSRDEKVQAGKAAYAKLLKLQEEINEFMAEYKDYYENDVLKRRLITEKDVEKVQKAAVSLDMFQYRSGSVLLKHHEDIEAFAAYLETQNGWKSLDKDTRAFLKDITRHMEEVKKAFDAMDFIEHENPEKMFRLHYDRMVKNNKAALEQQKENIRYPKWN</sequence>
<reference evidence="1 2" key="1">
    <citation type="journal article" date="2018" name="Int. J. Syst. Evol. Microbiol.">
        <title>Planococcus salinus sp. nov., a moderately halophilic bacterium isolated from a saline-alkali soil.</title>
        <authorList>
            <person name="Gan L."/>
        </authorList>
    </citation>
    <scope>NUCLEOTIDE SEQUENCE [LARGE SCALE GENOMIC DNA]</scope>
    <source>
        <strain evidence="1 2">LCB217</strain>
    </source>
</reference>
<name>A0A3M8P5M9_9BACL</name>
<dbReference type="AlphaFoldDB" id="A0A3M8P5M9"/>
<evidence type="ECO:0000313" key="1">
    <source>
        <dbReference type="EMBL" id="RNF38996.1"/>
    </source>
</evidence>
<gene>
    <name evidence="1" type="ORF">EEX84_11435</name>
</gene>
<organism evidence="1 2">
    <name type="scientific">Planococcus salinus</name>
    <dbReference type="NCBI Taxonomy" id="1848460"/>
    <lineage>
        <taxon>Bacteria</taxon>
        <taxon>Bacillati</taxon>
        <taxon>Bacillota</taxon>
        <taxon>Bacilli</taxon>
        <taxon>Bacillales</taxon>
        <taxon>Caryophanaceae</taxon>
        <taxon>Planococcus</taxon>
    </lineage>
</organism>
<protein>
    <submittedName>
        <fullName evidence="1">Uncharacterized protein</fullName>
    </submittedName>
</protein>
<proteinExistence type="predicted"/>
<comment type="caution">
    <text evidence="1">The sequence shown here is derived from an EMBL/GenBank/DDBJ whole genome shotgun (WGS) entry which is preliminary data.</text>
</comment>
<dbReference type="EMBL" id="RIAX01000008">
    <property type="protein sequence ID" value="RNF38996.1"/>
    <property type="molecule type" value="Genomic_DNA"/>
</dbReference>
<accession>A0A3M8P5M9</accession>
<dbReference type="Proteomes" id="UP000275473">
    <property type="component" value="Unassembled WGS sequence"/>
</dbReference>
<keyword evidence="2" id="KW-1185">Reference proteome</keyword>
<evidence type="ECO:0000313" key="2">
    <source>
        <dbReference type="Proteomes" id="UP000275473"/>
    </source>
</evidence>